<sequence length="278" mass="30496">MATVDLTTKFLPKTDEQFAAESKRSLVTNQNFTWDGAATVRVYKVSTGKMNDYARNGDPATGSRFGEVEQLNATTYPLTIEKDRSFTFVIDKLDEDETQQQLSGATALARQNREVVIPEVDAYTYGVMCTNAGTKPAAVELTAENIYDEICKAGALMDEAGVPETGRVLVVTPEIYRIMKKCKEIVLDTDVGEDMRLRGVVSNLDGAAVQKVPASRLPSKFGFMLCHPCATVAPLKLQDYRIHSDPPGISGSLVEGRVVYDAFVLQNKAKAIYYQATT</sequence>
<evidence type="ECO:0000313" key="2">
    <source>
        <dbReference type="Proteomes" id="UP001373196"/>
    </source>
</evidence>
<dbReference type="Proteomes" id="UP001373196">
    <property type="component" value="Unassembled WGS sequence"/>
</dbReference>
<dbReference type="AlphaFoldDB" id="A0AB35YEJ1"/>
<protein>
    <recommendedName>
        <fullName evidence="3">Capsid protein</fullName>
    </recommendedName>
</protein>
<evidence type="ECO:0008006" key="3">
    <source>
        <dbReference type="Google" id="ProtNLM"/>
    </source>
</evidence>
<dbReference type="EMBL" id="JBBFGL010000018">
    <property type="protein sequence ID" value="MEJ5197128.1"/>
    <property type="molecule type" value="Genomic_DNA"/>
</dbReference>
<reference evidence="1" key="1">
    <citation type="submission" date="2024-03" db="EMBL/GenBank/DDBJ databases">
        <authorList>
            <person name="Plomp N."/>
            <person name="Harmsen H.J."/>
        </authorList>
    </citation>
    <scope>NUCLEOTIDE SEQUENCE</scope>
    <source>
        <strain evidence="1">HTF-128</strain>
    </source>
</reference>
<dbReference type="RefSeq" id="WP_339396273.1">
    <property type="nucleotide sequence ID" value="NZ_JBBFGL010000018.1"/>
</dbReference>
<evidence type="ECO:0000313" key="1">
    <source>
        <dbReference type="EMBL" id="MEJ5197128.1"/>
    </source>
</evidence>
<organism evidence="1 2">
    <name type="scientific">Faecalibacterium wellingii</name>
    <dbReference type="NCBI Taxonomy" id="2929491"/>
    <lineage>
        <taxon>Bacteria</taxon>
        <taxon>Bacillati</taxon>
        <taxon>Bacillota</taxon>
        <taxon>Clostridia</taxon>
        <taxon>Eubacteriales</taxon>
        <taxon>Oscillospiraceae</taxon>
        <taxon>Faecalibacterium</taxon>
    </lineage>
</organism>
<proteinExistence type="predicted"/>
<gene>
    <name evidence="1" type="ORF">WF834_13325</name>
</gene>
<accession>A0AB35YEJ1</accession>
<name>A0AB35YEJ1_9FIRM</name>
<comment type="caution">
    <text evidence="1">The sequence shown here is derived from an EMBL/GenBank/DDBJ whole genome shotgun (WGS) entry which is preliminary data.</text>
</comment>